<reference evidence="1" key="2">
    <citation type="journal article" date="2019" name="IMA Fungus">
        <title>Genome sequencing and comparison of five Tilletia species to identify candidate genes for the detection of regulated species infecting wheat.</title>
        <authorList>
            <person name="Nguyen H.D.T."/>
            <person name="Sultana T."/>
            <person name="Kesanakurti P."/>
            <person name="Hambleton S."/>
        </authorList>
    </citation>
    <scope>NUCLEOTIDE SEQUENCE</scope>
    <source>
        <strain evidence="1">DAOMC 236426</strain>
    </source>
</reference>
<accession>A0A8X7SRI6</accession>
<keyword evidence="2" id="KW-1185">Reference proteome</keyword>
<dbReference type="EMBL" id="LWDE02003594">
    <property type="protein sequence ID" value="KAE8235291.1"/>
    <property type="molecule type" value="Genomic_DNA"/>
</dbReference>
<protein>
    <submittedName>
        <fullName evidence="1">Uncharacterized protein</fullName>
    </submittedName>
</protein>
<evidence type="ECO:0000313" key="2">
    <source>
        <dbReference type="Proteomes" id="UP000077684"/>
    </source>
</evidence>
<name>A0A8X7SRI6_9BASI</name>
<reference evidence="1" key="1">
    <citation type="submission" date="2016-04" db="EMBL/GenBank/DDBJ databases">
        <authorList>
            <person name="Nguyen H.D."/>
            <person name="Samba Siva P."/>
            <person name="Cullis J."/>
            <person name="Levesque C.A."/>
            <person name="Hambleton S."/>
        </authorList>
    </citation>
    <scope>NUCLEOTIDE SEQUENCE</scope>
    <source>
        <strain evidence="1">DAOMC 236426</strain>
    </source>
</reference>
<feature type="non-terminal residue" evidence="1">
    <location>
        <position position="266"/>
    </location>
</feature>
<dbReference type="AlphaFoldDB" id="A0A8X7SRI6"/>
<evidence type="ECO:0000313" key="1">
    <source>
        <dbReference type="EMBL" id="KAE8235291.1"/>
    </source>
</evidence>
<gene>
    <name evidence="1" type="ORF">A4X06_0g9905</name>
</gene>
<sequence>MNLDEDLVAPFEYGSWEGPDSVPTYLDLLALTTQLGDALRGTGLRNLHFCANWNHPSDAFLQAVGQGCPQLEHIELAYGSNRMPTVQRIKDVAVNGPDSLDELSQVRSACIGMGDWHNPDGVRLTNDSCLCLLEEETPFLVKWLRGEVPGDASKEADNKLVHLKTSASFLYRHQCLAPAWARFNNILEKIDEDNADIEDSFAMGESVAEDLFSGGDNYEEEMSWVRAASALRPSLDRLAAVEEHRDLSAENVVNMIRTDPVFAPWR</sequence>
<dbReference type="Proteomes" id="UP000077684">
    <property type="component" value="Unassembled WGS sequence"/>
</dbReference>
<comment type="caution">
    <text evidence="1">The sequence shown here is derived from an EMBL/GenBank/DDBJ whole genome shotgun (WGS) entry which is preliminary data.</text>
</comment>
<organism evidence="1 2">
    <name type="scientific">Tilletia controversa</name>
    <name type="common">dwarf bunt fungus</name>
    <dbReference type="NCBI Taxonomy" id="13291"/>
    <lineage>
        <taxon>Eukaryota</taxon>
        <taxon>Fungi</taxon>
        <taxon>Dikarya</taxon>
        <taxon>Basidiomycota</taxon>
        <taxon>Ustilaginomycotina</taxon>
        <taxon>Exobasidiomycetes</taxon>
        <taxon>Tilletiales</taxon>
        <taxon>Tilletiaceae</taxon>
        <taxon>Tilletia</taxon>
    </lineage>
</organism>
<proteinExistence type="predicted"/>